<evidence type="ECO:0000256" key="1">
    <source>
        <dbReference type="SAM" id="Phobius"/>
    </source>
</evidence>
<dbReference type="RefSeq" id="WP_058355705.1">
    <property type="nucleotide sequence ID" value="NZ_CABKVG010000008.1"/>
</dbReference>
<feature type="transmembrane region" description="Helical" evidence="1">
    <location>
        <begin position="72"/>
        <end position="89"/>
    </location>
</feature>
<keyword evidence="1" id="KW-1133">Transmembrane helix</keyword>
<gene>
    <name evidence="2" type="ORF">LVJ82_05410</name>
</gene>
<dbReference type="Pfam" id="PF10947">
    <property type="entry name" value="DUF2628"/>
    <property type="match status" value="1"/>
</dbReference>
<dbReference type="InterPro" id="IPR024399">
    <property type="entry name" value="DUF2628"/>
</dbReference>
<keyword evidence="1" id="KW-0812">Transmembrane</keyword>
<name>A0ABY4E3Q9_9NEIS</name>
<evidence type="ECO:0000313" key="3">
    <source>
        <dbReference type="Proteomes" id="UP000832011"/>
    </source>
</evidence>
<keyword evidence="1" id="KW-0472">Membrane</keyword>
<evidence type="ECO:0000313" key="2">
    <source>
        <dbReference type="EMBL" id="UOO90416.1"/>
    </source>
</evidence>
<reference evidence="2 3" key="1">
    <citation type="journal article" date="2022" name="Res Sq">
        <title>Evolution of multicellular longitudinally dividing oral cavity symbionts (Neisseriaceae).</title>
        <authorList>
            <person name="Nyongesa S."/>
            <person name="Weber P."/>
            <person name="Bernet E."/>
            <person name="Pullido F."/>
            <person name="Nieckarz M."/>
            <person name="Delaby M."/>
            <person name="Nieves C."/>
            <person name="Viehboeck T."/>
            <person name="Krause N."/>
            <person name="Rivera-Millot A."/>
            <person name="Nakamura A."/>
            <person name="Vischer N."/>
            <person name="VanNieuwenhze M."/>
            <person name="Brun Y."/>
            <person name="Cava F."/>
            <person name="Bulgheresi S."/>
            <person name="Veyrier F."/>
        </authorList>
    </citation>
    <scope>NUCLEOTIDE SEQUENCE [LARGE SCALE GENOMIC DNA]</scope>
    <source>
        <strain evidence="2 3">SN4</strain>
    </source>
</reference>
<dbReference type="Proteomes" id="UP000832011">
    <property type="component" value="Chromosome"/>
</dbReference>
<keyword evidence="3" id="KW-1185">Reference proteome</keyword>
<feature type="transmembrane region" description="Helical" evidence="1">
    <location>
        <begin position="96"/>
        <end position="113"/>
    </location>
</feature>
<accession>A0ABY4E3Q9</accession>
<sequence>MDSNTPNPYESSVIANSDVASSGEGGNHDLIDSLDVSDAWKRKFHVIDDMQNIKDPKERKAYFKSLTWGERFGHSNIWAFLFSWIYFFIKGMWRAGLTFLGLYIVLIVGLVVFNIDSEAFARAAGLAFGITAMTRANIIYYTKKVLGKDLWI</sequence>
<feature type="transmembrane region" description="Helical" evidence="1">
    <location>
        <begin position="119"/>
        <end position="141"/>
    </location>
</feature>
<protein>
    <submittedName>
        <fullName evidence="2">DUF2628 domain-containing protein</fullName>
    </submittedName>
</protein>
<organism evidence="2 3">
    <name type="scientific">Vitreoscilla massiliensis</name>
    <dbReference type="NCBI Taxonomy" id="1689272"/>
    <lineage>
        <taxon>Bacteria</taxon>
        <taxon>Pseudomonadati</taxon>
        <taxon>Pseudomonadota</taxon>
        <taxon>Betaproteobacteria</taxon>
        <taxon>Neisseriales</taxon>
        <taxon>Neisseriaceae</taxon>
        <taxon>Vitreoscilla</taxon>
    </lineage>
</organism>
<proteinExistence type="predicted"/>
<dbReference type="EMBL" id="CP091511">
    <property type="protein sequence ID" value="UOO90416.1"/>
    <property type="molecule type" value="Genomic_DNA"/>
</dbReference>